<dbReference type="Pfam" id="PF00072">
    <property type="entry name" value="Response_reg"/>
    <property type="match status" value="1"/>
</dbReference>
<dbReference type="PANTHER" id="PTHR44520:SF2">
    <property type="entry name" value="RESPONSE REGULATOR RCP1"/>
    <property type="match status" value="1"/>
</dbReference>
<dbReference type="AlphaFoldDB" id="A0A2W5TSK6"/>
<evidence type="ECO:0000256" key="1">
    <source>
        <dbReference type="PROSITE-ProRule" id="PRU00169"/>
    </source>
</evidence>
<feature type="domain" description="Response regulatory" evidence="2">
    <location>
        <begin position="3"/>
        <end position="125"/>
    </location>
</feature>
<evidence type="ECO:0000313" key="3">
    <source>
        <dbReference type="EMBL" id="PZR18630.1"/>
    </source>
</evidence>
<sequence>MLNLLVVDDEPMDRTAVRRALAAAGLKHLVTEASGGEEALRLLREGTLPQERRMVLLDMDMPGMHGLEFLRQLRKDEALTSTPVLVLATQAKEDTRKQAHALNCAGYFVKPHEFEGLTELMRTIERYWSNAYFAR</sequence>
<evidence type="ECO:0000259" key="2">
    <source>
        <dbReference type="PROSITE" id="PS50110"/>
    </source>
</evidence>
<dbReference type="InterPro" id="IPR001789">
    <property type="entry name" value="Sig_transdc_resp-reg_receiver"/>
</dbReference>
<gene>
    <name evidence="3" type="ORF">DI536_01755</name>
</gene>
<comment type="caution">
    <text evidence="3">The sequence shown here is derived from an EMBL/GenBank/DDBJ whole genome shotgun (WGS) entry which is preliminary data.</text>
</comment>
<protein>
    <submittedName>
        <fullName evidence="3">Two-component system response regulator</fullName>
    </submittedName>
</protein>
<name>A0A2W5TSK6_9BACT</name>
<dbReference type="PANTHER" id="PTHR44520">
    <property type="entry name" value="RESPONSE REGULATOR RCP1-RELATED"/>
    <property type="match status" value="1"/>
</dbReference>
<dbReference type="InterPro" id="IPR011006">
    <property type="entry name" value="CheY-like_superfamily"/>
</dbReference>
<feature type="modified residue" description="4-aspartylphosphate" evidence="1">
    <location>
        <position position="58"/>
    </location>
</feature>
<dbReference type="PROSITE" id="PS50110">
    <property type="entry name" value="RESPONSE_REGULATORY"/>
    <property type="match status" value="1"/>
</dbReference>
<keyword evidence="1" id="KW-0597">Phosphoprotein</keyword>
<organism evidence="3 4">
    <name type="scientific">Archangium gephyra</name>
    <dbReference type="NCBI Taxonomy" id="48"/>
    <lineage>
        <taxon>Bacteria</taxon>
        <taxon>Pseudomonadati</taxon>
        <taxon>Myxococcota</taxon>
        <taxon>Myxococcia</taxon>
        <taxon>Myxococcales</taxon>
        <taxon>Cystobacterineae</taxon>
        <taxon>Archangiaceae</taxon>
        <taxon>Archangium</taxon>
    </lineage>
</organism>
<dbReference type="InterPro" id="IPR052893">
    <property type="entry name" value="TCS_response_regulator"/>
</dbReference>
<dbReference type="Gene3D" id="3.40.50.2300">
    <property type="match status" value="1"/>
</dbReference>
<evidence type="ECO:0000313" key="4">
    <source>
        <dbReference type="Proteomes" id="UP000249061"/>
    </source>
</evidence>
<dbReference type="GO" id="GO:0000160">
    <property type="term" value="P:phosphorelay signal transduction system"/>
    <property type="evidence" value="ECO:0007669"/>
    <property type="project" value="InterPro"/>
</dbReference>
<dbReference type="SMART" id="SM00448">
    <property type="entry name" value="REC"/>
    <property type="match status" value="1"/>
</dbReference>
<dbReference type="EMBL" id="QFQP01000001">
    <property type="protein sequence ID" value="PZR18630.1"/>
    <property type="molecule type" value="Genomic_DNA"/>
</dbReference>
<accession>A0A2W5TSK6</accession>
<reference evidence="3 4" key="1">
    <citation type="submission" date="2017-08" db="EMBL/GenBank/DDBJ databases">
        <title>Infants hospitalized years apart are colonized by the same room-sourced microbial strains.</title>
        <authorList>
            <person name="Brooks B."/>
            <person name="Olm M.R."/>
            <person name="Firek B.A."/>
            <person name="Baker R."/>
            <person name="Thomas B.C."/>
            <person name="Morowitz M.J."/>
            <person name="Banfield J.F."/>
        </authorList>
    </citation>
    <scope>NUCLEOTIDE SEQUENCE [LARGE SCALE GENOMIC DNA]</scope>
    <source>
        <strain evidence="3">S2_003_000_R2_14</strain>
    </source>
</reference>
<dbReference type="CDD" id="cd17557">
    <property type="entry name" value="REC_Rcp-like"/>
    <property type="match status" value="1"/>
</dbReference>
<proteinExistence type="predicted"/>
<dbReference type="SUPFAM" id="SSF52172">
    <property type="entry name" value="CheY-like"/>
    <property type="match status" value="1"/>
</dbReference>
<dbReference type="Proteomes" id="UP000249061">
    <property type="component" value="Unassembled WGS sequence"/>
</dbReference>